<evidence type="ECO:0000256" key="7">
    <source>
        <dbReference type="ARBA" id="ARBA00023136"/>
    </source>
</evidence>
<sequence length="385" mass="42749">MTGVIDWELLSSYAGLIGLAVLSIYAGSHGSLPKKLTAGREGVVDEEDGEEEIDRMTSNDAWLFPVLASGALLGLYVVVRYLGTEWINWCLNWYFSIIGFGSVWKSSRSLVRWSMGDSRWKTFHRYTFVIQRSTQPFVSLSCRTPTLFLLPVAFTNAIWYHIGSSSRKFIFTDILGLSFSHNALSLLRIDSFKTGSILLSGLFFYDIWWVFGTEVMIRVATSLDAPIKLLWPKSLSVVSERGYTMLGLGDIVIPGTFIALALRYDLHNYLSASERTPETKFRKPYFYAGLVAYTLGLIATTVVMHVFRAAQPALLYLSPACILSFVITATFRGELGEAWNWSDGPSSLAKRGGEDGDTKTEVVSSTLDESELERPVGAVDGLKGT</sequence>
<dbReference type="GO" id="GO:0098553">
    <property type="term" value="C:lumenal side of endoplasmic reticulum membrane"/>
    <property type="evidence" value="ECO:0007669"/>
    <property type="project" value="TreeGrafter"/>
</dbReference>
<comment type="caution">
    <text evidence="10">The sequence shown here is derived from an EMBL/GenBank/DDBJ whole genome shotgun (WGS) entry which is preliminary data.</text>
</comment>
<evidence type="ECO:0000313" key="11">
    <source>
        <dbReference type="Proteomes" id="UP000629468"/>
    </source>
</evidence>
<feature type="transmembrane region" description="Helical" evidence="9">
    <location>
        <begin position="12"/>
        <end position="32"/>
    </location>
</feature>
<proteinExistence type="inferred from homology"/>
<feature type="transmembrane region" description="Helical" evidence="9">
    <location>
        <begin position="285"/>
        <end position="307"/>
    </location>
</feature>
<feature type="transmembrane region" description="Helical" evidence="9">
    <location>
        <begin position="199"/>
        <end position="223"/>
    </location>
</feature>
<name>A0A8H7F880_AGABI</name>
<keyword evidence="7 9" id="KW-0472">Membrane</keyword>
<reference evidence="10 11" key="1">
    <citation type="journal article" name="Sci. Rep.">
        <title>Telomere-to-telomere assembled and centromere annotated genomes of the two main subspecies of the button mushroom Agaricus bisporus reveal especially polymorphic chromosome ends.</title>
        <authorList>
            <person name="Sonnenberg A.S.M."/>
            <person name="Sedaghat-Telgerd N."/>
            <person name="Lavrijssen B."/>
            <person name="Ohm R.A."/>
            <person name="Hendrickx P.M."/>
            <person name="Scholtmeijer K."/>
            <person name="Baars J.J.P."/>
            <person name="van Peer A."/>
        </authorList>
    </citation>
    <scope>NUCLEOTIDE SEQUENCE [LARGE SCALE GENOMIC DNA]</scope>
    <source>
        <strain evidence="10 11">H119_p4</strain>
    </source>
</reference>
<dbReference type="Pfam" id="PF04258">
    <property type="entry name" value="Peptidase_A22B"/>
    <property type="match status" value="1"/>
</dbReference>
<keyword evidence="4" id="KW-0378">Hydrolase</keyword>
<dbReference type="GO" id="GO:0006465">
    <property type="term" value="P:signal peptide processing"/>
    <property type="evidence" value="ECO:0007669"/>
    <property type="project" value="TreeGrafter"/>
</dbReference>
<dbReference type="InterPro" id="IPR007369">
    <property type="entry name" value="Peptidase_A22B_SPP"/>
</dbReference>
<dbReference type="Proteomes" id="UP000629468">
    <property type="component" value="Unassembled WGS sequence"/>
</dbReference>
<comment type="similarity">
    <text evidence="2">Belongs to the peptidase A22B family.</text>
</comment>
<evidence type="ECO:0000313" key="10">
    <source>
        <dbReference type="EMBL" id="KAF7782532.1"/>
    </source>
</evidence>
<feature type="compositionally biased region" description="Basic and acidic residues" evidence="8">
    <location>
        <begin position="351"/>
        <end position="360"/>
    </location>
</feature>
<dbReference type="GO" id="GO:0042500">
    <property type="term" value="F:aspartic endopeptidase activity, intramembrane cleaving"/>
    <property type="evidence" value="ECO:0007669"/>
    <property type="project" value="InterPro"/>
</dbReference>
<gene>
    <name evidence="10" type="ORF">Agabi119p4_1908</name>
</gene>
<keyword evidence="6 9" id="KW-1133">Transmembrane helix</keyword>
<evidence type="ECO:0000256" key="3">
    <source>
        <dbReference type="ARBA" id="ARBA00022692"/>
    </source>
</evidence>
<keyword evidence="3 9" id="KW-0812">Transmembrane</keyword>
<evidence type="ECO:0000256" key="9">
    <source>
        <dbReference type="SAM" id="Phobius"/>
    </source>
</evidence>
<dbReference type="InterPro" id="IPR006639">
    <property type="entry name" value="Preselin/SPP"/>
</dbReference>
<protein>
    <recommendedName>
        <fullName evidence="12">Peptidase A22B, signal peptide peptidase</fullName>
    </recommendedName>
</protein>
<evidence type="ECO:0000256" key="6">
    <source>
        <dbReference type="ARBA" id="ARBA00022989"/>
    </source>
</evidence>
<feature type="transmembrane region" description="Helical" evidence="9">
    <location>
        <begin position="243"/>
        <end position="264"/>
    </location>
</feature>
<dbReference type="GO" id="GO:0033619">
    <property type="term" value="P:membrane protein proteolysis"/>
    <property type="evidence" value="ECO:0007669"/>
    <property type="project" value="TreeGrafter"/>
</dbReference>
<comment type="subcellular location">
    <subcellularLocation>
        <location evidence="1">Endoplasmic reticulum membrane</location>
        <topology evidence="1">Multi-pass membrane protein</topology>
    </subcellularLocation>
</comment>
<dbReference type="GO" id="GO:0098554">
    <property type="term" value="C:cytoplasmic side of endoplasmic reticulum membrane"/>
    <property type="evidence" value="ECO:0007669"/>
    <property type="project" value="TreeGrafter"/>
</dbReference>
<evidence type="ECO:0000256" key="5">
    <source>
        <dbReference type="ARBA" id="ARBA00022824"/>
    </source>
</evidence>
<dbReference type="AlphaFoldDB" id="A0A8H7F880"/>
<dbReference type="SMART" id="SM00730">
    <property type="entry name" value="PSN"/>
    <property type="match status" value="1"/>
</dbReference>
<feature type="region of interest" description="Disordered" evidence="8">
    <location>
        <begin position="346"/>
        <end position="385"/>
    </location>
</feature>
<dbReference type="PANTHER" id="PTHR12174">
    <property type="entry name" value="SIGNAL PEPTIDE PEPTIDASE"/>
    <property type="match status" value="1"/>
</dbReference>
<dbReference type="PANTHER" id="PTHR12174:SF23">
    <property type="entry name" value="MINOR HISTOCOMPATIBILITY ANTIGEN H13"/>
    <property type="match status" value="1"/>
</dbReference>
<evidence type="ECO:0008006" key="12">
    <source>
        <dbReference type="Google" id="ProtNLM"/>
    </source>
</evidence>
<keyword evidence="5" id="KW-0256">Endoplasmic reticulum</keyword>
<organism evidence="10 11">
    <name type="scientific">Agaricus bisporus var. burnettii</name>
    <dbReference type="NCBI Taxonomy" id="192524"/>
    <lineage>
        <taxon>Eukaryota</taxon>
        <taxon>Fungi</taxon>
        <taxon>Dikarya</taxon>
        <taxon>Basidiomycota</taxon>
        <taxon>Agaricomycotina</taxon>
        <taxon>Agaricomycetes</taxon>
        <taxon>Agaricomycetidae</taxon>
        <taxon>Agaricales</taxon>
        <taxon>Agaricineae</taxon>
        <taxon>Agaricaceae</taxon>
        <taxon>Agaricus</taxon>
    </lineage>
</organism>
<dbReference type="EMBL" id="JABXXO010000003">
    <property type="protein sequence ID" value="KAF7782532.1"/>
    <property type="molecule type" value="Genomic_DNA"/>
</dbReference>
<evidence type="ECO:0000256" key="2">
    <source>
        <dbReference type="ARBA" id="ARBA00006859"/>
    </source>
</evidence>
<evidence type="ECO:0000256" key="4">
    <source>
        <dbReference type="ARBA" id="ARBA00022801"/>
    </source>
</evidence>
<evidence type="ECO:0000256" key="8">
    <source>
        <dbReference type="SAM" id="MobiDB-lite"/>
    </source>
</evidence>
<feature type="transmembrane region" description="Helical" evidence="9">
    <location>
        <begin position="61"/>
        <end position="80"/>
    </location>
</feature>
<accession>A0A8H7F880</accession>
<evidence type="ECO:0000256" key="1">
    <source>
        <dbReference type="ARBA" id="ARBA00004477"/>
    </source>
</evidence>